<dbReference type="AlphaFoldDB" id="A0A8K0F311"/>
<dbReference type="GO" id="GO:0016020">
    <property type="term" value="C:membrane"/>
    <property type="evidence" value="ECO:0007669"/>
    <property type="project" value="UniProtKB-SubCell"/>
</dbReference>
<dbReference type="EMBL" id="VRVR01000006">
    <property type="protein sequence ID" value="KAF0853005.1"/>
    <property type="molecule type" value="Genomic_DNA"/>
</dbReference>
<evidence type="ECO:0000256" key="1">
    <source>
        <dbReference type="ARBA" id="ARBA00004141"/>
    </source>
</evidence>
<evidence type="ECO:0000313" key="11">
    <source>
        <dbReference type="Proteomes" id="UP000799049"/>
    </source>
</evidence>
<comment type="caution">
    <text evidence="10">The sequence shown here is derived from an EMBL/GenBank/DDBJ whole genome shotgun (WGS) entry which is preliminary data.</text>
</comment>
<keyword evidence="3 9" id="KW-0813">Transport</keyword>
<gene>
    <name evidence="10" type="ORF">ANDGO_04765</name>
</gene>
<evidence type="ECO:0000256" key="9">
    <source>
        <dbReference type="RuleBase" id="RU000488"/>
    </source>
</evidence>
<dbReference type="Proteomes" id="UP000799049">
    <property type="component" value="Unassembled WGS sequence"/>
</dbReference>
<keyword evidence="11" id="KW-1185">Reference proteome</keyword>
<dbReference type="Pfam" id="PF00153">
    <property type="entry name" value="Mito_carr"/>
    <property type="match status" value="3"/>
</dbReference>
<dbReference type="PROSITE" id="PS50920">
    <property type="entry name" value="SOLCAR"/>
    <property type="match status" value="3"/>
</dbReference>
<dbReference type="InterPro" id="IPR023395">
    <property type="entry name" value="MCP_dom_sf"/>
</dbReference>
<dbReference type="OrthoDB" id="448427at2759"/>
<protein>
    <submittedName>
        <fullName evidence="10">Mitochondrial solute carrier family 25 (Mitochondrial carrier) member 14/30</fullName>
    </submittedName>
</protein>
<proteinExistence type="inferred from homology"/>
<keyword evidence="7 8" id="KW-0472">Membrane</keyword>
<dbReference type="InterPro" id="IPR050391">
    <property type="entry name" value="Mito_Metabolite_Transporter"/>
</dbReference>
<evidence type="ECO:0000256" key="4">
    <source>
        <dbReference type="ARBA" id="ARBA00022692"/>
    </source>
</evidence>
<evidence type="ECO:0000256" key="8">
    <source>
        <dbReference type="PROSITE-ProRule" id="PRU00282"/>
    </source>
</evidence>
<evidence type="ECO:0000256" key="6">
    <source>
        <dbReference type="ARBA" id="ARBA00022989"/>
    </source>
</evidence>
<keyword evidence="4 8" id="KW-0812">Transmembrane</keyword>
<dbReference type="PANTHER" id="PTHR45618">
    <property type="entry name" value="MITOCHONDRIAL DICARBOXYLATE CARRIER-RELATED"/>
    <property type="match status" value="1"/>
</dbReference>
<reference evidence="10" key="1">
    <citation type="submission" date="2019-09" db="EMBL/GenBank/DDBJ databases">
        <title>The Mitochondrial Proteome of the Jakobid, Andalucia godoyi, a Protist With the Most Gene-Rich and Bacteria-Like Mitochondrial Genome.</title>
        <authorList>
            <person name="Gray M.W."/>
            <person name="Burger G."/>
            <person name="Derelle R."/>
            <person name="Klimes V."/>
            <person name="Leger M."/>
            <person name="Sarrasin M."/>
            <person name="Vlcek C."/>
            <person name="Roger A.J."/>
            <person name="Elias M."/>
            <person name="Lang B.F."/>
        </authorList>
    </citation>
    <scope>NUCLEOTIDE SEQUENCE</scope>
    <source>
        <strain evidence="10">And28</strain>
    </source>
</reference>
<accession>A0A8K0F311</accession>
<evidence type="ECO:0000256" key="2">
    <source>
        <dbReference type="ARBA" id="ARBA00006375"/>
    </source>
</evidence>
<evidence type="ECO:0000256" key="7">
    <source>
        <dbReference type="ARBA" id="ARBA00023136"/>
    </source>
</evidence>
<feature type="repeat" description="Solcar" evidence="8">
    <location>
        <begin position="71"/>
        <end position="173"/>
    </location>
</feature>
<comment type="similarity">
    <text evidence="2 9">Belongs to the mitochondrial carrier (TC 2.A.29) family.</text>
</comment>
<comment type="subcellular location">
    <subcellularLocation>
        <location evidence="1">Membrane</location>
        <topology evidence="1">Multi-pass membrane protein</topology>
    </subcellularLocation>
</comment>
<name>A0A8K0F311_ANDGO</name>
<evidence type="ECO:0000256" key="5">
    <source>
        <dbReference type="ARBA" id="ARBA00022737"/>
    </source>
</evidence>
<sequence length="371" mass="40240">MFSLLSVFFFSAGNRTNTDSFDPPLADAPFLMVDMSTTSSPQSKSDQSHPVHASSHVLHVPTKIETTQFVEKLVCAGIASCAAAAATHGIDTLKVRLQIYSMNYPASSIFSSSYSAGHRGMFVRMHSIWSTFHGSIIGADGVRGLYRGLAPSLLREATYSSIRLGGYDACKDFVQSVFGEPQSHTALFRDKMIAGMCSGLIGASVTTPVDVVKLRAQAALKGGSYVGPIHEFQKIYRLEGWRGLFRGCIPNTQRAAVLTAAQLSTYDESKQWLLDRGWSEGLRVYAVASMICGLFTTILVSPIDVVKTRTMVGVGGKTMSTIAILSHIVKTEGFQGCYRGALSNWIRIFPHTAISFGVYEELRSAVGLSHL</sequence>
<dbReference type="SUPFAM" id="SSF103506">
    <property type="entry name" value="Mitochondrial carrier"/>
    <property type="match status" value="1"/>
</dbReference>
<evidence type="ECO:0000256" key="3">
    <source>
        <dbReference type="ARBA" id="ARBA00022448"/>
    </source>
</evidence>
<dbReference type="Gene3D" id="1.50.40.10">
    <property type="entry name" value="Mitochondrial carrier domain"/>
    <property type="match status" value="1"/>
</dbReference>
<feature type="repeat" description="Solcar" evidence="8">
    <location>
        <begin position="186"/>
        <end position="272"/>
    </location>
</feature>
<organism evidence="10 11">
    <name type="scientific">Andalucia godoyi</name>
    <name type="common">Flagellate</name>
    <dbReference type="NCBI Taxonomy" id="505711"/>
    <lineage>
        <taxon>Eukaryota</taxon>
        <taxon>Discoba</taxon>
        <taxon>Jakobida</taxon>
        <taxon>Andalucina</taxon>
        <taxon>Andaluciidae</taxon>
        <taxon>Andalucia</taxon>
    </lineage>
</organism>
<feature type="repeat" description="Solcar" evidence="8">
    <location>
        <begin position="280"/>
        <end position="365"/>
    </location>
</feature>
<evidence type="ECO:0000313" key="10">
    <source>
        <dbReference type="EMBL" id="KAF0853005.1"/>
    </source>
</evidence>
<keyword evidence="5" id="KW-0677">Repeat</keyword>
<keyword evidence="6" id="KW-1133">Transmembrane helix</keyword>
<dbReference type="InterPro" id="IPR018108">
    <property type="entry name" value="MCP_transmembrane"/>
</dbReference>